<keyword evidence="7" id="KW-0472">Membrane</keyword>
<dbReference type="InterPro" id="IPR017871">
    <property type="entry name" value="ABC_transporter-like_CS"/>
</dbReference>
<gene>
    <name evidence="10" type="ordered locus">MYPE8760</name>
</gene>
<evidence type="ECO:0000313" key="11">
    <source>
        <dbReference type="Proteomes" id="UP000002522"/>
    </source>
</evidence>
<dbReference type="AlphaFoldDB" id="Q8EUP5"/>
<dbReference type="InterPro" id="IPR003593">
    <property type="entry name" value="AAA+_ATPase"/>
</dbReference>
<dbReference type="InterPro" id="IPR003439">
    <property type="entry name" value="ABC_transporter-like_ATP-bd"/>
</dbReference>
<dbReference type="Pfam" id="PF08352">
    <property type="entry name" value="oligo_HPY"/>
    <property type="match status" value="1"/>
</dbReference>
<comment type="subcellular location">
    <subcellularLocation>
        <location evidence="1">Cell membrane</location>
        <topology evidence="1">Peripheral membrane protein</topology>
    </subcellularLocation>
</comment>
<name>Q8EUP5_MALP2</name>
<accession>Q8EUP5</accession>
<dbReference type="STRING" id="272633.gene:10731998"/>
<dbReference type="CDD" id="cd03257">
    <property type="entry name" value="ABC_NikE_OppD_transporters"/>
    <property type="match status" value="1"/>
</dbReference>
<keyword evidence="6 10" id="KW-0067">ATP-binding</keyword>
<dbReference type="KEGG" id="mpe:MYPE8760"/>
<comment type="similarity">
    <text evidence="2">Belongs to the ABC transporter superfamily.</text>
</comment>
<evidence type="ECO:0000256" key="2">
    <source>
        <dbReference type="ARBA" id="ARBA00005417"/>
    </source>
</evidence>
<dbReference type="HOGENOM" id="CLU_000604_1_23_14"/>
<dbReference type="GO" id="GO:0005886">
    <property type="term" value="C:plasma membrane"/>
    <property type="evidence" value="ECO:0007669"/>
    <property type="project" value="UniProtKB-SubCell"/>
</dbReference>
<keyword evidence="4" id="KW-1003">Cell membrane</keyword>
<feature type="coiled-coil region" evidence="8">
    <location>
        <begin position="163"/>
        <end position="259"/>
    </location>
</feature>
<organism evidence="10 11">
    <name type="scientific">Malacoplasma penetrans (strain HF-2)</name>
    <name type="common">Mycoplasma penetrans</name>
    <dbReference type="NCBI Taxonomy" id="272633"/>
    <lineage>
        <taxon>Bacteria</taxon>
        <taxon>Bacillati</taxon>
        <taxon>Mycoplasmatota</taxon>
        <taxon>Mycoplasmoidales</taxon>
        <taxon>Mycoplasmoidaceae</taxon>
        <taxon>Malacoplasma</taxon>
    </lineage>
</organism>
<keyword evidence="5" id="KW-0547">Nucleotide-binding</keyword>
<evidence type="ECO:0000256" key="7">
    <source>
        <dbReference type="ARBA" id="ARBA00023136"/>
    </source>
</evidence>
<dbReference type="NCBIfam" id="TIGR01727">
    <property type="entry name" value="oligo_HPY"/>
    <property type="match status" value="1"/>
</dbReference>
<dbReference type="Proteomes" id="UP000002522">
    <property type="component" value="Chromosome"/>
</dbReference>
<sequence length="506" mass="57120">MPLSSKHLINDSSKLLKENQIIKVRNLKVNFKVKDGLLQAVRGIDLSVYKGQIIGIVGESGSGKSVSVKSLIGFNDGANIEANNLNLSNIDILKIKKKDWCYIRGTYVSYIPQDPLMSLNPTKTIGRQVIEAIYASEKNKYKQKVYELKEKMSCGGDEGIELKRQLNEKTDKYNEILKSKKEQFDKDKRSLKESLDNNSIDQEAYKSSLKSLEEQYKESVNNATNVYNETKNTLSERIKQLSQLNKGNYEAEIQEAKNTYINNTKKDVAKKKVIEILEFIGIENAVSRLNAYPHEFSGGMRQRIVIAIAVATQPDVIIADEPTTALDVTIQAKVLSLIKKLREIYGITVIFISHNIALVANFCDYIYVMYAGKIVEQGLTEEIFTNPLHPYTWALLESIPDSSDGANQKLKPIDGTPPNLVTPPKGDAFAARNKYAIALDFEKQPPLFEVTDTHRAATWLLHPKAPKVEVPKEVQEKINKSKKAFEIYVKQKKENQTYIIPDKNSK</sequence>
<protein>
    <submittedName>
        <fullName evidence="10">Oligopeptide ABC transporter ATP-binding protein</fullName>
    </submittedName>
</protein>
<proteinExistence type="inferred from homology"/>
<dbReference type="PANTHER" id="PTHR43297">
    <property type="entry name" value="OLIGOPEPTIDE TRANSPORT ATP-BINDING PROTEIN APPD"/>
    <property type="match status" value="1"/>
</dbReference>
<keyword evidence="8" id="KW-0175">Coiled coil</keyword>
<dbReference type="GO" id="GO:0005524">
    <property type="term" value="F:ATP binding"/>
    <property type="evidence" value="ECO:0007669"/>
    <property type="project" value="UniProtKB-KW"/>
</dbReference>
<keyword evidence="3" id="KW-0813">Transport</keyword>
<dbReference type="EMBL" id="BA000026">
    <property type="protein sequence ID" value="BAC44667.1"/>
    <property type="molecule type" value="Genomic_DNA"/>
</dbReference>
<evidence type="ECO:0000256" key="8">
    <source>
        <dbReference type="SAM" id="Coils"/>
    </source>
</evidence>
<dbReference type="GO" id="GO:0015833">
    <property type="term" value="P:peptide transport"/>
    <property type="evidence" value="ECO:0007669"/>
    <property type="project" value="InterPro"/>
</dbReference>
<dbReference type="InterPro" id="IPR050388">
    <property type="entry name" value="ABC_Ni/Peptide_Import"/>
</dbReference>
<dbReference type="InParanoid" id="Q8EUP5"/>
<evidence type="ECO:0000259" key="9">
    <source>
        <dbReference type="PROSITE" id="PS50893"/>
    </source>
</evidence>
<dbReference type="SUPFAM" id="SSF52540">
    <property type="entry name" value="P-loop containing nucleoside triphosphate hydrolases"/>
    <property type="match status" value="1"/>
</dbReference>
<dbReference type="Gene3D" id="3.40.50.300">
    <property type="entry name" value="P-loop containing nucleotide triphosphate hydrolases"/>
    <property type="match status" value="2"/>
</dbReference>
<evidence type="ECO:0000256" key="1">
    <source>
        <dbReference type="ARBA" id="ARBA00004202"/>
    </source>
</evidence>
<dbReference type="GO" id="GO:0016887">
    <property type="term" value="F:ATP hydrolysis activity"/>
    <property type="evidence" value="ECO:0007669"/>
    <property type="project" value="InterPro"/>
</dbReference>
<dbReference type="PROSITE" id="PS00211">
    <property type="entry name" value="ABC_TRANSPORTER_1"/>
    <property type="match status" value="1"/>
</dbReference>
<evidence type="ECO:0000313" key="10">
    <source>
        <dbReference type="EMBL" id="BAC44667.1"/>
    </source>
</evidence>
<feature type="domain" description="ABC transporter" evidence="9">
    <location>
        <begin position="24"/>
        <end position="396"/>
    </location>
</feature>
<dbReference type="RefSeq" id="WP_011077696.1">
    <property type="nucleotide sequence ID" value="NC_004432.1"/>
</dbReference>
<evidence type="ECO:0000256" key="3">
    <source>
        <dbReference type="ARBA" id="ARBA00022448"/>
    </source>
</evidence>
<dbReference type="InterPro" id="IPR027417">
    <property type="entry name" value="P-loop_NTPase"/>
</dbReference>
<keyword evidence="11" id="KW-1185">Reference proteome</keyword>
<dbReference type="PANTHER" id="PTHR43297:SF2">
    <property type="entry name" value="DIPEPTIDE TRANSPORT ATP-BINDING PROTEIN DPPD"/>
    <property type="match status" value="1"/>
</dbReference>
<evidence type="ECO:0000256" key="6">
    <source>
        <dbReference type="ARBA" id="ARBA00022840"/>
    </source>
</evidence>
<evidence type="ECO:0000256" key="4">
    <source>
        <dbReference type="ARBA" id="ARBA00022475"/>
    </source>
</evidence>
<evidence type="ECO:0000256" key="5">
    <source>
        <dbReference type="ARBA" id="ARBA00022741"/>
    </source>
</evidence>
<reference evidence="10 11" key="1">
    <citation type="journal article" date="2002" name="Nucleic Acids Res.">
        <title>The complete genomic sequence of Mycoplasma penetrans, an intracellular bacterial pathogen in humans.</title>
        <authorList>
            <person name="Sasaki Y."/>
            <person name="Ishikawa J."/>
            <person name="Yamashita A."/>
            <person name="Oshima K."/>
            <person name="Kenri T."/>
            <person name="Furuya K."/>
            <person name="Yoshino C."/>
            <person name="Horino A."/>
            <person name="Shiba T."/>
            <person name="Sasaki T."/>
            <person name="Hattori M."/>
        </authorList>
    </citation>
    <scope>NUCLEOTIDE SEQUENCE [LARGE SCALE GENOMIC DNA]</scope>
    <source>
        <strain evidence="10 11">HF-2</strain>
    </source>
</reference>
<dbReference type="eggNOG" id="COG0444">
    <property type="taxonomic scope" value="Bacteria"/>
</dbReference>
<dbReference type="FunCoup" id="Q8EUP5">
    <property type="interactions" value="143"/>
</dbReference>
<dbReference type="InterPro" id="IPR013563">
    <property type="entry name" value="Oligopep_ABC_C"/>
</dbReference>
<dbReference type="Pfam" id="PF00005">
    <property type="entry name" value="ABC_tran"/>
    <property type="match status" value="1"/>
</dbReference>
<dbReference type="SMART" id="SM00382">
    <property type="entry name" value="AAA"/>
    <property type="match status" value="1"/>
</dbReference>
<dbReference type="PROSITE" id="PS50893">
    <property type="entry name" value="ABC_TRANSPORTER_2"/>
    <property type="match status" value="1"/>
</dbReference>